<evidence type="ECO:0000256" key="1">
    <source>
        <dbReference type="ARBA" id="ARBA00022723"/>
    </source>
</evidence>
<feature type="region of interest" description="Disordered" evidence="5">
    <location>
        <begin position="360"/>
        <end position="394"/>
    </location>
</feature>
<dbReference type="PANTHER" id="PTHR46758:SF2">
    <property type="entry name" value="OJ1485_B09.11 PROTEIN"/>
    <property type="match status" value="1"/>
</dbReference>
<evidence type="ECO:0000313" key="7">
    <source>
        <dbReference type="EMBL" id="KAA8528972.1"/>
    </source>
</evidence>
<dbReference type="PROSITE" id="PS50865">
    <property type="entry name" value="ZF_MYND_2"/>
    <property type="match status" value="1"/>
</dbReference>
<dbReference type="Gene3D" id="1.25.40.10">
    <property type="entry name" value="Tetratricopeptide repeat domain"/>
    <property type="match status" value="1"/>
</dbReference>
<keyword evidence="3" id="KW-0862">Zinc</keyword>
<evidence type="ECO:0000256" key="3">
    <source>
        <dbReference type="ARBA" id="ARBA00022833"/>
    </source>
</evidence>
<accession>A0A5J5AGJ0</accession>
<dbReference type="GO" id="GO:0008270">
    <property type="term" value="F:zinc ion binding"/>
    <property type="evidence" value="ECO:0007669"/>
    <property type="project" value="UniProtKB-KW"/>
</dbReference>
<reference evidence="7 8" key="1">
    <citation type="submission" date="2019-09" db="EMBL/GenBank/DDBJ databases">
        <title>A chromosome-level genome assembly of the Chinese tupelo Nyssa sinensis.</title>
        <authorList>
            <person name="Yang X."/>
            <person name="Kang M."/>
            <person name="Yang Y."/>
            <person name="Xiong H."/>
            <person name="Wang M."/>
            <person name="Zhang Z."/>
            <person name="Wang Z."/>
            <person name="Wu H."/>
            <person name="Ma T."/>
            <person name="Liu J."/>
            <person name="Xi Z."/>
        </authorList>
    </citation>
    <scope>NUCLEOTIDE SEQUENCE [LARGE SCALE GENOMIC DNA]</scope>
    <source>
        <strain evidence="7">J267</strain>
        <tissue evidence="7">Leaf</tissue>
    </source>
</reference>
<evidence type="ECO:0000256" key="2">
    <source>
        <dbReference type="ARBA" id="ARBA00022771"/>
    </source>
</evidence>
<dbReference type="FunFam" id="6.10.140.2220:FF:000033">
    <property type="entry name" value="Predicted protein"/>
    <property type="match status" value="1"/>
</dbReference>
<dbReference type="Pfam" id="PF01753">
    <property type="entry name" value="zf-MYND"/>
    <property type="match status" value="1"/>
</dbReference>
<name>A0A5J5AGJ0_9ASTE</name>
<feature type="compositionally biased region" description="Acidic residues" evidence="5">
    <location>
        <begin position="360"/>
        <end position="372"/>
    </location>
</feature>
<dbReference type="SUPFAM" id="SSF81901">
    <property type="entry name" value="HCP-like"/>
    <property type="match status" value="1"/>
</dbReference>
<evidence type="ECO:0000259" key="6">
    <source>
        <dbReference type="PROSITE" id="PS50865"/>
    </source>
</evidence>
<dbReference type="InterPro" id="IPR057136">
    <property type="entry name" value="At2g35280_TPR_dom"/>
</dbReference>
<feature type="compositionally biased region" description="Acidic residues" evidence="5">
    <location>
        <begin position="382"/>
        <end position="394"/>
    </location>
</feature>
<dbReference type="OrthoDB" id="265717at2759"/>
<keyword evidence="8" id="KW-1185">Reference proteome</keyword>
<dbReference type="InterPro" id="IPR002893">
    <property type="entry name" value="Znf_MYND"/>
</dbReference>
<keyword evidence="2 4" id="KW-0863">Zinc-finger</keyword>
<evidence type="ECO:0000313" key="8">
    <source>
        <dbReference type="Proteomes" id="UP000325577"/>
    </source>
</evidence>
<feature type="domain" description="MYND-type" evidence="6">
    <location>
        <begin position="311"/>
        <end position="353"/>
    </location>
</feature>
<organism evidence="7 8">
    <name type="scientific">Nyssa sinensis</name>
    <dbReference type="NCBI Taxonomy" id="561372"/>
    <lineage>
        <taxon>Eukaryota</taxon>
        <taxon>Viridiplantae</taxon>
        <taxon>Streptophyta</taxon>
        <taxon>Embryophyta</taxon>
        <taxon>Tracheophyta</taxon>
        <taxon>Spermatophyta</taxon>
        <taxon>Magnoliopsida</taxon>
        <taxon>eudicotyledons</taxon>
        <taxon>Gunneridae</taxon>
        <taxon>Pentapetalae</taxon>
        <taxon>asterids</taxon>
        <taxon>Cornales</taxon>
        <taxon>Nyssaceae</taxon>
        <taxon>Nyssa</taxon>
    </lineage>
</organism>
<proteinExistence type="predicted"/>
<dbReference type="InterPro" id="IPR011990">
    <property type="entry name" value="TPR-like_helical_dom_sf"/>
</dbReference>
<dbReference type="InterPro" id="IPR044508">
    <property type="entry name" value="At5g50450/At1g67340-like"/>
</dbReference>
<evidence type="ECO:0000256" key="4">
    <source>
        <dbReference type="PROSITE-ProRule" id="PRU00134"/>
    </source>
</evidence>
<dbReference type="AlphaFoldDB" id="A0A5J5AGJ0"/>
<dbReference type="Pfam" id="PF23310">
    <property type="entry name" value="TPR_27"/>
    <property type="match status" value="1"/>
</dbReference>
<protein>
    <recommendedName>
        <fullName evidence="6">MYND-type domain-containing protein</fullName>
    </recommendedName>
</protein>
<dbReference type="SUPFAM" id="SSF144232">
    <property type="entry name" value="HIT/MYND zinc finger-like"/>
    <property type="match status" value="1"/>
</dbReference>
<dbReference type="EMBL" id="CM018044">
    <property type="protein sequence ID" value="KAA8528972.1"/>
    <property type="molecule type" value="Genomic_DNA"/>
</dbReference>
<sequence length="394" mass="42862">MRTRRGLCYTKVDMCSEKRAVKRRRDIAGEHKNSRKRVKPSSPEAAAEYDLFDSLPDDLVVCILCKVSSTASCPADFINVLITCKRLNGLGLHSLVLSKASPKMFAVKAKNWSEPAHRFLKQCADSGNVEACYTLGMIRFYCLQSRGSGASLMAKAAIGSHAPSLYSLSVIQFNGSGGSKNDKDLRAGVALCMRAAFLGHIDALRELGHCLQDGYGIRQNIAEGRRFLVQANARELAAVLSMPPSALTSRSWLTWNPLPHHRHMTASGCPLLSDFGCNVPAPEAHPANRFLTDWFAARGGLPGPGLRLCSHAGCGRPETRRHEFRRCSVCGAVNYCSRACQALDWKMRHKAECAPMERWLEEDGDGDADGDGDGNGNGGVGGDEDGDYDPMVES</sequence>
<dbReference type="Proteomes" id="UP000325577">
    <property type="component" value="Linkage Group LG20"/>
</dbReference>
<gene>
    <name evidence="7" type="ORF">F0562_033540</name>
</gene>
<dbReference type="Gene3D" id="6.10.140.2220">
    <property type="match status" value="1"/>
</dbReference>
<evidence type="ECO:0000256" key="5">
    <source>
        <dbReference type="SAM" id="MobiDB-lite"/>
    </source>
</evidence>
<keyword evidence="1" id="KW-0479">Metal-binding</keyword>
<dbReference type="PANTHER" id="PTHR46758">
    <property type="entry name" value="MYND DOMAIN-CONTAINING"/>
    <property type="match status" value="1"/>
</dbReference>